<organism evidence="2 3">
    <name type="scientific">Clostridium cellulovorans (strain ATCC 35296 / DSM 3052 / OCM 3 / 743B)</name>
    <dbReference type="NCBI Taxonomy" id="573061"/>
    <lineage>
        <taxon>Bacteria</taxon>
        <taxon>Bacillati</taxon>
        <taxon>Bacillota</taxon>
        <taxon>Clostridia</taxon>
        <taxon>Eubacteriales</taxon>
        <taxon>Clostridiaceae</taxon>
        <taxon>Clostridium</taxon>
    </lineage>
</organism>
<keyword evidence="3" id="KW-1185">Reference proteome</keyword>
<dbReference type="AlphaFoldDB" id="D9SRD9"/>
<sequence>MKKKQQNNIKNKCDTNNQWTGVDKESCDFTGKKNKTDVDNQWTSTIKNSHE</sequence>
<accession>D9SRD9</accession>
<gene>
    <name evidence="2" type="ordered locus">Clocel_2668</name>
</gene>
<feature type="compositionally biased region" description="Polar residues" evidence="1">
    <location>
        <begin position="39"/>
        <end position="51"/>
    </location>
</feature>
<evidence type="ECO:0000256" key="1">
    <source>
        <dbReference type="SAM" id="MobiDB-lite"/>
    </source>
</evidence>
<dbReference type="EMBL" id="CP002160">
    <property type="protein sequence ID" value="ADL52368.1"/>
    <property type="molecule type" value="Genomic_DNA"/>
</dbReference>
<proteinExistence type="predicted"/>
<dbReference type="KEGG" id="ccb:Clocel_2668"/>
<dbReference type="HOGENOM" id="CLU_214791_0_0_9"/>
<evidence type="ECO:0000313" key="3">
    <source>
        <dbReference type="Proteomes" id="UP000002730"/>
    </source>
</evidence>
<protein>
    <submittedName>
        <fullName evidence="2">Uncharacterized protein</fullName>
    </submittedName>
</protein>
<reference evidence="2 3" key="1">
    <citation type="submission" date="2010-08" db="EMBL/GenBank/DDBJ databases">
        <title>Complete sequence of Clostridium cellulovorans 743B.</title>
        <authorList>
            <consortium name="US DOE Joint Genome Institute"/>
            <person name="Lucas S."/>
            <person name="Copeland A."/>
            <person name="Lapidus A."/>
            <person name="Cheng J.-F."/>
            <person name="Bruce D."/>
            <person name="Goodwin L."/>
            <person name="Pitluck S."/>
            <person name="Chertkov O."/>
            <person name="Detter J.C."/>
            <person name="Han C."/>
            <person name="Tapia R."/>
            <person name="Land M."/>
            <person name="Hauser L."/>
            <person name="Chang Y.-J."/>
            <person name="Jeffries C."/>
            <person name="Kyrpides N."/>
            <person name="Ivanova N."/>
            <person name="Mikhailova N."/>
            <person name="Hemme C.L."/>
            <person name="Woyke T."/>
        </authorList>
    </citation>
    <scope>NUCLEOTIDE SEQUENCE [LARGE SCALE GENOMIC DNA]</scope>
    <source>
        <strain evidence="3">ATCC 35296 / DSM 3052 / OCM 3 / 743B</strain>
    </source>
</reference>
<dbReference type="STRING" id="573061.Clocel_2668"/>
<dbReference type="RefSeq" id="WP_010074485.1">
    <property type="nucleotide sequence ID" value="NC_014393.1"/>
</dbReference>
<dbReference type="Proteomes" id="UP000002730">
    <property type="component" value="Chromosome"/>
</dbReference>
<evidence type="ECO:0000313" key="2">
    <source>
        <dbReference type="EMBL" id="ADL52368.1"/>
    </source>
</evidence>
<name>D9SRD9_CLOC7</name>
<feature type="region of interest" description="Disordered" evidence="1">
    <location>
        <begin position="32"/>
        <end position="51"/>
    </location>
</feature>